<feature type="transmembrane region" description="Helical" evidence="1">
    <location>
        <begin position="72"/>
        <end position="88"/>
    </location>
</feature>
<comment type="caution">
    <text evidence="2">The sequence shown here is derived from an EMBL/GenBank/DDBJ whole genome shotgun (WGS) entry which is preliminary data.</text>
</comment>
<feature type="transmembrane region" description="Helical" evidence="1">
    <location>
        <begin position="123"/>
        <end position="140"/>
    </location>
</feature>
<keyword evidence="1" id="KW-0812">Transmembrane</keyword>
<feature type="transmembrane region" description="Helical" evidence="1">
    <location>
        <begin position="42"/>
        <end position="60"/>
    </location>
</feature>
<evidence type="ECO:0000256" key="1">
    <source>
        <dbReference type="SAM" id="Phobius"/>
    </source>
</evidence>
<dbReference type="InterPro" id="IPR025576">
    <property type="entry name" value="YwiC"/>
</dbReference>
<dbReference type="AlphaFoldDB" id="A0A420XHC7"/>
<dbReference type="EMBL" id="RBJC01000005">
    <property type="protein sequence ID" value="RKR72752.1"/>
    <property type="molecule type" value="Genomic_DNA"/>
</dbReference>
<organism evidence="2 3">
    <name type="scientific">Otariodibacter oris</name>
    <dbReference type="NCBI Taxonomy" id="1032623"/>
    <lineage>
        <taxon>Bacteria</taxon>
        <taxon>Pseudomonadati</taxon>
        <taxon>Pseudomonadota</taxon>
        <taxon>Gammaproteobacteria</taxon>
        <taxon>Pasteurellales</taxon>
        <taxon>Pasteurellaceae</taxon>
        <taxon>Otariodibacter</taxon>
    </lineage>
</organism>
<feature type="transmembrane region" description="Helical" evidence="1">
    <location>
        <begin position="222"/>
        <end position="240"/>
    </location>
</feature>
<keyword evidence="1" id="KW-1133">Transmembrane helix</keyword>
<dbReference type="Pfam" id="PF14256">
    <property type="entry name" value="YwiC"/>
    <property type="match status" value="1"/>
</dbReference>
<sequence>MMSKILKDKPVMSNQHGALVMAFVPFLYGIFASHITLSHLWLGLSWLFIYFFSYPFMALFNRKNTQKYKKWAIIYAIISVILAIPLLYSNFAILQFAIPILPLVLIEIYYAKKKDERNLINDIAGILTFGIVGMASFYLSTGQYNVEVLIHPTLFFIAGTFYVKSIARERKNPLYLKLSIGSHILFGIGYLLLGYIPIAITYVFALLRAIIVPQLDWNIKKVGLSEFAIVLIFVIGLYFSV</sequence>
<evidence type="ECO:0000313" key="2">
    <source>
        <dbReference type="EMBL" id="RKR72752.1"/>
    </source>
</evidence>
<feature type="transmembrane region" description="Helical" evidence="1">
    <location>
        <begin position="94"/>
        <end position="111"/>
    </location>
</feature>
<gene>
    <name evidence="2" type="ORF">DES31_0917</name>
</gene>
<reference evidence="2 3" key="1">
    <citation type="submission" date="2018-10" db="EMBL/GenBank/DDBJ databases">
        <title>Genomic Encyclopedia of Type Strains, Phase IV (KMG-IV): sequencing the most valuable type-strain genomes for metagenomic binning, comparative biology and taxonomic classification.</title>
        <authorList>
            <person name="Goeker M."/>
        </authorList>
    </citation>
    <scope>NUCLEOTIDE SEQUENCE [LARGE SCALE GENOMIC DNA]</scope>
    <source>
        <strain evidence="2 3">DSM 23800</strain>
    </source>
</reference>
<proteinExistence type="predicted"/>
<dbReference type="Proteomes" id="UP000280099">
    <property type="component" value="Unassembled WGS sequence"/>
</dbReference>
<keyword evidence="3" id="KW-1185">Reference proteome</keyword>
<protein>
    <submittedName>
        <fullName evidence="2">YwiC-like protein</fullName>
    </submittedName>
</protein>
<feature type="transmembrane region" description="Helical" evidence="1">
    <location>
        <begin position="184"/>
        <end position="210"/>
    </location>
</feature>
<accession>A0A420XHC7</accession>
<keyword evidence="1" id="KW-0472">Membrane</keyword>
<evidence type="ECO:0000313" key="3">
    <source>
        <dbReference type="Proteomes" id="UP000280099"/>
    </source>
</evidence>
<name>A0A420XHC7_9PAST</name>
<feature type="transmembrane region" description="Helical" evidence="1">
    <location>
        <begin position="146"/>
        <end position="163"/>
    </location>
</feature>